<proteinExistence type="predicted"/>
<comment type="caution">
    <text evidence="1">The sequence shown here is derived from an EMBL/GenBank/DDBJ whole genome shotgun (WGS) entry which is preliminary data.</text>
</comment>
<dbReference type="AlphaFoldDB" id="A0AAV7II68"/>
<dbReference type="EMBL" id="JAHXZJ010001864">
    <property type="protein sequence ID" value="KAH0550776.1"/>
    <property type="molecule type" value="Genomic_DNA"/>
</dbReference>
<dbReference type="Proteomes" id="UP000826195">
    <property type="component" value="Unassembled WGS sequence"/>
</dbReference>
<organism evidence="1 2">
    <name type="scientific">Cotesia glomerata</name>
    <name type="common">Lepidopteran parasitic wasp</name>
    <name type="synonym">Apanteles glomeratus</name>
    <dbReference type="NCBI Taxonomy" id="32391"/>
    <lineage>
        <taxon>Eukaryota</taxon>
        <taxon>Metazoa</taxon>
        <taxon>Ecdysozoa</taxon>
        <taxon>Arthropoda</taxon>
        <taxon>Hexapoda</taxon>
        <taxon>Insecta</taxon>
        <taxon>Pterygota</taxon>
        <taxon>Neoptera</taxon>
        <taxon>Endopterygota</taxon>
        <taxon>Hymenoptera</taxon>
        <taxon>Apocrita</taxon>
        <taxon>Ichneumonoidea</taxon>
        <taxon>Braconidae</taxon>
        <taxon>Microgastrinae</taxon>
        <taxon>Cotesia</taxon>
    </lineage>
</organism>
<accession>A0AAV7II68</accession>
<protein>
    <submittedName>
        <fullName evidence="1">Uncharacterized protein</fullName>
    </submittedName>
</protein>
<reference evidence="1 2" key="1">
    <citation type="journal article" date="2021" name="J. Hered.">
        <title>A chromosome-level genome assembly of the parasitoid wasp, Cotesia glomerata (Hymenoptera: Braconidae).</title>
        <authorList>
            <person name="Pinto B.J."/>
            <person name="Weis J.J."/>
            <person name="Gamble T."/>
            <person name="Ode P.J."/>
            <person name="Paul R."/>
            <person name="Zaspel J.M."/>
        </authorList>
    </citation>
    <scope>NUCLEOTIDE SEQUENCE [LARGE SCALE GENOMIC DNA]</scope>
    <source>
        <strain evidence="1">CgM1</strain>
    </source>
</reference>
<evidence type="ECO:0000313" key="2">
    <source>
        <dbReference type="Proteomes" id="UP000826195"/>
    </source>
</evidence>
<evidence type="ECO:0000313" key="1">
    <source>
        <dbReference type="EMBL" id="KAH0550776.1"/>
    </source>
</evidence>
<keyword evidence="2" id="KW-1185">Reference proteome</keyword>
<name>A0AAV7II68_COTGL</name>
<sequence>MITRTIDRKRCVLPRQHTSNPLPFIRTNLLTSHKYIHPYLAFCTQRDGIVHNAAHNRTVASRASRLSALSTIDLDVVDLTDNTLVFAHLECKVALNVNGHYSIELDGSLFSYYMDKCDL</sequence>
<gene>
    <name evidence="1" type="ORF">KQX54_020798</name>
</gene>